<sequence>MKVLVPDSLHLDLAGLDGLEVVRFDRRAPLPEQHHDADGLVLWGVPRALLEAELPRLQSLRFVQALSAGVDHLLDLPLPPGARLYHAPGLHDRPVAEHALALMLAAAKRLHLLRDRQHQRQWRAAPIADALPGKRVLIWGFGRIGQLLGEMLLPLGVSVEGLRTRRGEWRGNVVYGLEDLEDRLPQADWLVMILPSTPQTRPALTAERLARLKPTAWVLNIGRGDAIDQAALLAALEAGRLGGACLDVTDPEPLPEDSPLWGRADVILTPHVASNTDDLEARSTAFLRANLERALRGEPMQGAVNLERGY</sequence>
<evidence type="ECO:0000256" key="3">
    <source>
        <dbReference type="RuleBase" id="RU003719"/>
    </source>
</evidence>
<dbReference type="InterPro" id="IPR006139">
    <property type="entry name" value="D-isomer_2_OHA_DH_cat_dom"/>
</dbReference>
<dbReference type="Proteomes" id="UP000569951">
    <property type="component" value="Unassembled WGS sequence"/>
</dbReference>
<dbReference type="InterPro" id="IPR036291">
    <property type="entry name" value="NAD(P)-bd_dom_sf"/>
</dbReference>
<comment type="similarity">
    <text evidence="3">Belongs to the D-isomer specific 2-hydroxyacid dehydrogenase family.</text>
</comment>
<evidence type="ECO:0000313" key="7">
    <source>
        <dbReference type="Proteomes" id="UP000569951"/>
    </source>
</evidence>
<comment type="caution">
    <text evidence="6">The sequence shown here is derived from an EMBL/GenBank/DDBJ whole genome shotgun (WGS) entry which is preliminary data.</text>
</comment>
<evidence type="ECO:0000259" key="4">
    <source>
        <dbReference type="Pfam" id="PF00389"/>
    </source>
</evidence>
<name>A0A841HXG6_9DEIO</name>
<protein>
    <submittedName>
        <fullName evidence="6">Phosphoglycerate dehydrogenase-like enzyme</fullName>
    </submittedName>
</protein>
<dbReference type="PANTHER" id="PTHR43333">
    <property type="entry name" value="2-HACID_DH_C DOMAIN-CONTAINING PROTEIN"/>
    <property type="match status" value="1"/>
</dbReference>
<dbReference type="GO" id="GO:0051287">
    <property type="term" value="F:NAD binding"/>
    <property type="evidence" value="ECO:0007669"/>
    <property type="project" value="InterPro"/>
</dbReference>
<evidence type="ECO:0000256" key="2">
    <source>
        <dbReference type="ARBA" id="ARBA00023027"/>
    </source>
</evidence>
<evidence type="ECO:0000313" key="6">
    <source>
        <dbReference type="EMBL" id="MBB6096598.1"/>
    </source>
</evidence>
<accession>A0A841HXG6</accession>
<dbReference type="InterPro" id="IPR006140">
    <property type="entry name" value="D-isomer_DH_NAD-bd"/>
</dbReference>
<dbReference type="AlphaFoldDB" id="A0A841HXG6"/>
<dbReference type="SUPFAM" id="SSF51735">
    <property type="entry name" value="NAD(P)-binding Rossmann-fold domains"/>
    <property type="match status" value="1"/>
</dbReference>
<gene>
    <name evidence="6" type="ORF">HNR42_000010</name>
</gene>
<feature type="domain" description="D-isomer specific 2-hydroxyacid dehydrogenase NAD-binding" evidence="5">
    <location>
        <begin position="100"/>
        <end position="273"/>
    </location>
</feature>
<dbReference type="EMBL" id="JACHHG010000001">
    <property type="protein sequence ID" value="MBB6096598.1"/>
    <property type="molecule type" value="Genomic_DNA"/>
</dbReference>
<dbReference type="SUPFAM" id="SSF52283">
    <property type="entry name" value="Formate/glycerate dehydrogenase catalytic domain-like"/>
    <property type="match status" value="1"/>
</dbReference>
<evidence type="ECO:0000259" key="5">
    <source>
        <dbReference type="Pfam" id="PF02826"/>
    </source>
</evidence>
<dbReference type="GO" id="GO:0016616">
    <property type="term" value="F:oxidoreductase activity, acting on the CH-OH group of donors, NAD or NADP as acceptor"/>
    <property type="evidence" value="ECO:0007669"/>
    <property type="project" value="InterPro"/>
</dbReference>
<feature type="domain" description="D-isomer specific 2-hydroxyacid dehydrogenase catalytic" evidence="4">
    <location>
        <begin position="26"/>
        <end position="305"/>
    </location>
</feature>
<keyword evidence="1 3" id="KW-0560">Oxidoreductase</keyword>
<dbReference type="RefSeq" id="WP_183983243.1">
    <property type="nucleotide sequence ID" value="NZ_JACHHG010000001.1"/>
</dbReference>
<proteinExistence type="inferred from homology"/>
<reference evidence="6 7" key="1">
    <citation type="submission" date="2020-08" db="EMBL/GenBank/DDBJ databases">
        <title>Genomic Encyclopedia of Type Strains, Phase IV (KMG-IV): sequencing the most valuable type-strain genomes for metagenomic binning, comparative biology and taxonomic classification.</title>
        <authorList>
            <person name="Goeker M."/>
        </authorList>
    </citation>
    <scope>NUCLEOTIDE SEQUENCE [LARGE SCALE GENOMIC DNA]</scope>
    <source>
        <strain evidence="6 7">DSM 21458</strain>
    </source>
</reference>
<dbReference type="PANTHER" id="PTHR43333:SF1">
    <property type="entry name" value="D-ISOMER SPECIFIC 2-HYDROXYACID DEHYDROGENASE NAD-BINDING DOMAIN-CONTAINING PROTEIN"/>
    <property type="match status" value="1"/>
</dbReference>
<evidence type="ECO:0000256" key="1">
    <source>
        <dbReference type="ARBA" id="ARBA00023002"/>
    </source>
</evidence>
<keyword evidence="7" id="KW-1185">Reference proteome</keyword>
<dbReference type="Gene3D" id="3.40.50.720">
    <property type="entry name" value="NAD(P)-binding Rossmann-like Domain"/>
    <property type="match status" value="2"/>
</dbReference>
<dbReference type="Pfam" id="PF00389">
    <property type="entry name" value="2-Hacid_dh"/>
    <property type="match status" value="1"/>
</dbReference>
<organism evidence="6 7">
    <name type="scientific">Deinobacterium chartae</name>
    <dbReference type="NCBI Taxonomy" id="521158"/>
    <lineage>
        <taxon>Bacteria</taxon>
        <taxon>Thermotogati</taxon>
        <taxon>Deinococcota</taxon>
        <taxon>Deinococci</taxon>
        <taxon>Deinococcales</taxon>
        <taxon>Deinococcaceae</taxon>
        <taxon>Deinobacterium</taxon>
    </lineage>
</organism>
<keyword evidence="2" id="KW-0520">NAD</keyword>
<dbReference type="Pfam" id="PF02826">
    <property type="entry name" value="2-Hacid_dh_C"/>
    <property type="match status" value="1"/>
</dbReference>